<dbReference type="AlphaFoldDB" id="A0A4U0TZ75"/>
<evidence type="ECO:0008006" key="3">
    <source>
        <dbReference type="Google" id="ProtNLM"/>
    </source>
</evidence>
<dbReference type="Proteomes" id="UP000310066">
    <property type="component" value="Unassembled WGS sequence"/>
</dbReference>
<accession>A0A4U0TZ75</accession>
<dbReference type="Gene3D" id="2.60.120.10">
    <property type="entry name" value="Jelly Rolls"/>
    <property type="match status" value="1"/>
</dbReference>
<dbReference type="CDD" id="cd02231">
    <property type="entry name" value="cupin_BLL6423-like"/>
    <property type="match status" value="1"/>
</dbReference>
<dbReference type="PANTHER" id="PTHR36156">
    <property type="entry name" value="SLR2101 PROTEIN"/>
    <property type="match status" value="1"/>
</dbReference>
<gene>
    <name evidence="1" type="ORF">B0A54_16923</name>
</gene>
<name>A0A4U0TZ75_9PEZI</name>
<evidence type="ECO:0000313" key="1">
    <source>
        <dbReference type="EMBL" id="TKA27881.1"/>
    </source>
</evidence>
<organism evidence="1 2">
    <name type="scientific">Friedmanniomyces endolithicus</name>
    <dbReference type="NCBI Taxonomy" id="329885"/>
    <lineage>
        <taxon>Eukaryota</taxon>
        <taxon>Fungi</taxon>
        <taxon>Dikarya</taxon>
        <taxon>Ascomycota</taxon>
        <taxon>Pezizomycotina</taxon>
        <taxon>Dothideomycetes</taxon>
        <taxon>Dothideomycetidae</taxon>
        <taxon>Mycosphaerellales</taxon>
        <taxon>Teratosphaeriaceae</taxon>
        <taxon>Friedmanniomyces</taxon>
    </lineage>
</organism>
<evidence type="ECO:0000313" key="2">
    <source>
        <dbReference type="Proteomes" id="UP000310066"/>
    </source>
</evidence>
<sequence length="89" mass="9765">MNEDKDLQGYASFLSTPPALIIPGGTVFRVVDFAPGCLSAMHRTVSCDFGEVLEGEVELVLDSGEIRLLKRGDVTVQRGTNHAWEEPQF</sequence>
<comment type="caution">
    <text evidence="1">The sequence shown here is derived from an EMBL/GenBank/DDBJ whole genome shotgun (WGS) entry which is preliminary data.</text>
</comment>
<dbReference type="PANTHER" id="PTHR36156:SF3">
    <property type="entry name" value="CUPIN 2 CONSERVED BARREL DOMAIN-CONTAINING PROTEIN"/>
    <property type="match status" value="1"/>
</dbReference>
<proteinExistence type="predicted"/>
<protein>
    <recommendedName>
        <fullName evidence="3">Cupin 2 conserved barrel domain-containing protein</fullName>
    </recommendedName>
</protein>
<dbReference type="EMBL" id="NAJP01000123">
    <property type="protein sequence ID" value="TKA27881.1"/>
    <property type="molecule type" value="Genomic_DNA"/>
</dbReference>
<dbReference type="InterPro" id="IPR014710">
    <property type="entry name" value="RmlC-like_jellyroll"/>
</dbReference>
<dbReference type="SUPFAM" id="SSF51182">
    <property type="entry name" value="RmlC-like cupins"/>
    <property type="match status" value="1"/>
</dbReference>
<dbReference type="OrthoDB" id="5840532at2759"/>
<dbReference type="InterPro" id="IPR011051">
    <property type="entry name" value="RmlC_Cupin_sf"/>
</dbReference>
<reference evidence="1 2" key="1">
    <citation type="submission" date="2017-03" db="EMBL/GenBank/DDBJ databases">
        <title>Genomes of endolithic fungi from Antarctica.</title>
        <authorList>
            <person name="Coleine C."/>
            <person name="Masonjones S."/>
            <person name="Stajich J.E."/>
        </authorList>
    </citation>
    <scope>NUCLEOTIDE SEQUENCE [LARGE SCALE GENOMIC DNA]</scope>
    <source>
        <strain evidence="1 2">CCFEE 5311</strain>
    </source>
</reference>
<dbReference type="InterPro" id="IPR047142">
    <property type="entry name" value="OryJ/VirC-like"/>
</dbReference>
<dbReference type="STRING" id="329885.A0A4U0TZ75"/>